<dbReference type="AlphaFoldDB" id="A0A2I0VDD6"/>
<evidence type="ECO:0000313" key="3">
    <source>
        <dbReference type="Proteomes" id="UP000233837"/>
    </source>
</evidence>
<sequence>MPSFSDRGSSETAKGQSKRSSKSSSYLLQSYLLLSSLSLSLSPPFSIALYNSSCVGLLLEIDLGLSISCCTFLSRRNRESGGSKGNL</sequence>
<accession>A0A2I0VDD6</accession>
<evidence type="ECO:0000256" key="1">
    <source>
        <dbReference type="SAM" id="MobiDB-lite"/>
    </source>
</evidence>
<name>A0A2I0VDD6_9ASPA</name>
<gene>
    <name evidence="2" type="ORF">MA16_Dca026144</name>
</gene>
<reference evidence="2 3" key="2">
    <citation type="journal article" date="2017" name="Nature">
        <title>The Apostasia genome and the evolution of orchids.</title>
        <authorList>
            <person name="Zhang G.Q."/>
            <person name="Liu K.W."/>
            <person name="Li Z."/>
            <person name="Lohaus R."/>
            <person name="Hsiao Y.Y."/>
            <person name="Niu S.C."/>
            <person name="Wang J.Y."/>
            <person name="Lin Y.C."/>
            <person name="Xu Q."/>
            <person name="Chen L.J."/>
            <person name="Yoshida K."/>
            <person name="Fujiwara S."/>
            <person name="Wang Z.W."/>
            <person name="Zhang Y.Q."/>
            <person name="Mitsuda N."/>
            <person name="Wang M."/>
            <person name="Liu G.H."/>
            <person name="Pecoraro L."/>
            <person name="Huang H.X."/>
            <person name="Xiao X.J."/>
            <person name="Lin M."/>
            <person name="Wu X.Y."/>
            <person name="Wu W.L."/>
            <person name="Chen Y.Y."/>
            <person name="Chang S.B."/>
            <person name="Sakamoto S."/>
            <person name="Ohme-Takagi M."/>
            <person name="Yagi M."/>
            <person name="Zeng S.J."/>
            <person name="Shen C.Y."/>
            <person name="Yeh C.M."/>
            <person name="Luo Y.B."/>
            <person name="Tsai W.C."/>
            <person name="Van de Peer Y."/>
            <person name="Liu Z.J."/>
        </authorList>
    </citation>
    <scope>NUCLEOTIDE SEQUENCE [LARGE SCALE GENOMIC DNA]</scope>
    <source>
        <tissue evidence="2">The whole plant</tissue>
    </source>
</reference>
<proteinExistence type="predicted"/>
<reference evidence="2 3" key="1">
    <citation type="journal article" date="2016" name="Sci. Rep.">
        <title>The Dendrobium catenatum Lindl. genome sequence provides insights into polysaccharide synthase, floral development and adaptive evolution.</title>
        <authorList>
            <person name="Zhang G.Q."/>
            <person name="Xu Q."/>
            <person name="Bian C."/>
            <person name="Tsai W.C."/>
            <person name="Yeh C.M."/>
            <person name="Liu K.W."/>
            <person name="Yoshida K."/>
            <person name="Zhang L.S."/>
            <person name="Chang S.B."/>
            <person name="Chen F."/>
            <person name="Shi Y."/>
            <person name="Su Y.Y."/>
            <person name="Zhang Y.Q."/>
            <person name="Chen L.J."/>
            <person name="Yin Y."/>
            <person name="Lin M."/>
            <person name="Huang H."/>
            <person name="Deng H."/>
            <person name="Wang Z.W."/>
            <person name="Zhu S.L."/>
            <person name="Zhao X."/>
            <person name="Deng C."/>
            <person name="Niu S.C."/>
            <person name="Huang J."/>
            <person name="Wang M."/>
            <person name="Liu G.H."/>
            <person name="Yang H.J."/>
            <person name="Xiao X.J."/>
            <person name="Hsiao Y.Y."/>
            <person name="Wu W.L."/>
            <person name="Chen Y.Y."/>
            <person name="Mitsuda N."/>
            <person name="Ohme-Takagi M."/>
            <person name="Luo Y.B."/>
            <person name="Van de Peer Y."/>
            <person name="Liu Z.J."/>
        </authorList>
    </citation>
    <scope>NUCLEOTIDE SEQUENCE [LARGE SCALE GENOMIC DNA]</scope>
    <source>
        <tissue evidence="2">The whole plant</tissue>
    </source>
</reference>
<feature type="region of interest" description="Disordered" evidence="1">
    <location>
        <begin position="1"/>
        <end position="24"/>
    </location>
</feature>
<feature type="compositionally biased region" description="Polar residues" evidence="1">
    <location>
        <begin position="1"/>
        <end position="15"/>
    </location>
</feature>
<keyword evidence="3" id="KW-1185">Reference proteome</keyword>
<protein>
    <submittedName>
        <fullName evidence="2">Uncharacterized protein</fullName>
    </submittedName>
</protein>
<evidence type="ECO:0000313" key="2">
    <source>
        <dbReference type="EMBL" id="PKU61430.1"/>
    </source>
</evidence>
<dbReference type="EMBL" id="KZ503782">
    <property type="protein sequence ID" value="PKU61430.1"/>
    <property type="molecule type" value="Genomic_DNA"/>
</dbReference>
<dbReference type="Proteomes" id="UP000233837">
    <property type="component" value="Unassembled WGS sequence"/>
</dbReference>
<organism evidence="2 3">
    <name type="scientific">Dendrobium catenatum</name>
    <dbReference type="NCBI Taxonomy" id="906689"/>
    <lineage>
        <taxon>Eukaryota</taxon>
        <taxon>Viridiplantae</taxon>
        <taxon>Streptophyta</taxon>
        <taxon>Embryophyta</taxon>
        <taxon>Tracheophyta</taxon>
        <taxon>Spermatophyta</taxon>
        <taxon>Magnoliopsida</taxon>
        <taxon>Liliopsida</taxon>
        <taxon>Asparagales</taxon>
        <taxon>Orchidaceae</taxon>
        <taxon>Epidendroideae</taxon>
        <taxon>Malaxideae</taxon>
        <taxon>Dendrobiinae</taxon>
        <taxon>Dendrobium</taxon>
    </lineage>
</organism>